<reference evidence="5 6" key="1">
    <citation type="journal article" date="2018" name="J. Invertebr. Pathol.">
        <title>New genotyping method for the causative agent of crayfish plague (Aphanomyces astaci) based on whole genome data.</title>
        <authorList>
            <person name="Minardi D."/>
            <person name="Studholme D.J."/>
            <person name="van der Giezen M."/>
            <person name="Pretto T."/>
            <person name="Oidtmann B."/>
        </authorList>
    </citation>
    <scope>NUCLEOTIDE SEQUENCE [LARGE SCALE GENOMIC DNA]</scope>
    <source>
        <strain evidence="5 6">KB13</strain>
    </source>
</reference>
<dbReference type="SUPFAM" id="SSF69572">
    <property type="entry name" value="Activating enzymes of the ubiquitin-like proteins"/>
    <property type="match status" value="1"/>
</dbReference>
<dbReference type="EMBL" id="QUTI01021798">
    <property type="protein sequence ID" value="RLO08360.1"/>
    <property type="molecule type" value="Genomic_DNA"/>
</dbReference>
<protein>
    <recommendedName>
        <fullName evidence="4">THIF-type NAD/FAD binding fold domain-containing protein</fullName>
    </recommendedName>
</protein>
<gene>
    <name evidence="5" type="ORF">DYB28_012113</name>
</gene>
<dbReference type="PANTHER" id="PTHR10953">
    <property type="entry name" value="UBIQUITIN-ACTIVATING ENZYME E1"/>
    <property type="match status" value="1"/>
</dbReference>
<comment type="caution">
    <text evidence="5">The sequence shown here is derived from an EMBL/GenBank/DDBJ whole genome shotgun (WGS) entry which is preliminary data.</text>
</comment>
<comment type="pathway">
    <text evidence="1">Protein modification; protein ubiquitination.</text>
</comment>
<feature type="domain" description="THIF-type NAD/FAD binding fold" evidence="4">
    <location>
        <begin position="4"/>
        <end position="105"/>
    </location>
</feature>
<dbReference type="GO" id="GO:0016925">
    <property type="term" value="P:protein sumoylation"/>
    <property type="evidence" value="ECO:0007669"/>
    <property type="project" value="TreeGrafter"/>
</dbReference>
<proteinExistence type="inferred from homology"/>
<dbReference type="PANTHER" id="PTHR10953:SF162">
    <property type="entry name" value="SUMO-ACTIVATING ENZYME SUBUNIT 1"/>
    <property type="match status" value="1"/>
</dbReference>
<evidence type="ECO:0000256" key="1">
    <source>
        <dbReference type="ARBA" id="ARBA00004906"/>
    </source>
</evidence>
<name>A0A9X8E3Q7_APHAT</name>
<evidence type="ECO:0000256" key="2">
    <source>
        <dbReference type="ARBA" id="ARBA00005673"/>
    </source>
</evidence>
<dbReference type="Gene3D" id="3.40.50.720">
    <property type="entry name" value="NAD(P)-binding Rossmann-like Domain"/>
    <property type="match status" value="1"/>
</dbReference>
<evidence type="ECO:0000313" key="5">
    <source>
        <dbReference type="EMBL" id="RLO08360.1"/>
    </source>
</evidence>
<dbReference type="InterPro" id="IPR045886">
    <property type="entry name" value="ThiF/MoeB/HesA"/>
</dbReference>
<accession>A0A9X8E3Q7</accession>
<evidence type="ECO:0000256" key="3">
    <source>
        <dbReference type="ARBA" id="ARBA00022598"/>
    </source>
</evidence>
<evidence type="ECO:0000313" key="6">
    <source>
        <dbReference type="Proteomes" id="UP000275652"/>
    </source>
</evidence>
<dbReference type="Pfam" id="PF00899">
    <property type="entry name" value="ThiF"/>
    <property type="match status" value="1"/>
</dbReference>
<dbReference type="InterPro" id="IPR035985">
    <property type="entry name" value="Ubiquitin-activating_enz"/>
</dbReference>
<sequence length="286" mass="30924">MDKYSRQIGAFGLETMAKLVKLKVLIVGMRGVGIECTKNLILAGPGAITIHDDGLTEIQDVGVNFFLTEADVGTPRSSAVLHRVAELNKTVTVKAHTGPLTEEVVRKHNVVVFTHTGAFGYAFTDFGPAFLTHDATGENPITRIITDISSDDDGLVSLLGPDDDGKMHELPDSDHDGWIDIRWRCPLKYELAYLAFSPTDPTLCYVGGLDNELMVGTFDGAEKKKQAAKEHSPSILQMNHHLGFRGDSRWIGVDVIRDGSGGHDLAVGACESGSVYAIQPAQHMLG</sequence>
<dbReference type="GO" id="GO:0005737">
    <property type="term" value="C:cytoplasm"/>
    <property type="evidence" value="ECO:0007669"/>
    <property type="project" value="TreeGrafter"/>
</dbReference>
<evidence type="ECO:0000259" key="4">
    <source>
        <dbReference type="Pfam" id="PF00899"/>
    </source>
</evidence>
<dbReference type="Proteomes" id="UP000275652">
    <property type="component" value="Unassembled WGS sequence"/>
</dbReference>
<dbReference type="GO" id="GO:0031510">
    <property type="term" value="C:SUMO activating enzyme complex"/>
    <property type="evidence" value="ECO:0007669"/>
    <property type="project" value="TreeGrafter"/>
</dbReference>
<dbReference type="FunFam" id="3.50.50.80:FF:000001">
    <property type="entry name" value="ubiquitin-like modifier-activating enzyme 1"/>
    <property type="match status" value="1"/>
</dbReference>
<dbReference type="InterPro" id="IPR000594">
    <property type="entry name" value="ThiF_NAD_FAD-bd"/>
</dbReference>
<keyword evidence="3" id="KW-0436">Ligase</keyword>
<dbReference type="AlphaFoldDB" id="A0A9X8E3Q7"/>
<organism evidence="5 6">
    <name type="scientific">Aphanomyces astaci</name>
    <name type="common">Crayfish plague agent</name>
    <dbReference type="NCBI Taxonomy" id="112090"/>
    <lineage>
        <taxon>Eukaryota</taxon>
        <taxon>Sar</taxon>
        <taxon>Stramenopiles</taxon>
        <taxon>Oomycota</taxon>
        <taxon>Saprolegniomycetes</taxon>
        <taxon>Saprolegniales</taxon>
        <taxon>Verrucalvaceae</taxon>
        <taxon>Aphanomyces</taxon>
    </lineage>
</organism>
<comment type="similarity">
    <text evidence="2">Belongs to the ubiquitin-activating E1 family.</text>
</comment>
<dbReference type="GO" id="GO:0019948">
    <property type="term" value="F:SUMO activating enzyme activity"/>
    <property type="evidence" value="ECO:0007669"/>
    <property type="project" value="TreeGrafter"/>
</dbReference>